<dbReference type="EMBL" id="MHJG01000006">
    <property type="protein sequence ID" value="OGY64262.1"/>
    <property type="molecule type" value="Genomic_DNA"/>
</dbReference>
<accession>A0A1G1ZI67</accession>
<reference evidence="1 2" key="1">
    <citation type="journal article" date="2016" name="Nat. Commun.">
        <title>Thousands of microbial genomes shed light on interconnected biogeochemical processes in an aquifer system.</title>
        <authorList>
            <person name="Anantharaman K."/>
            <person name="Brown C.T."/>
            <person name="Hug L.A."/>
            <person name="Sharon I."/>
            <person name="Castelle C.J."/>
            <person name="Probst A.J."/>
            <person name="Thomas B.C."/>
            <person name="Singh A."/>
            <person name="Wilkins M.J."/>
            <person name="Karaoz U."/>
            <person name="Brodie E.L."/>
            <person name="Williams K.H."/>
            <person name="Hubbard S.S."/>
            <person name="Banfield J.F."/>
        </authorList>
    </citation>
    <scope>NUCLEOTIDE SEQUENCE [LARGE SCALE GENOMIC DNA]</scope>
</reference>
<evidence type="ECO:0000313" key="2">
    <source>
        <dbReference type="Proteomes" id="UP000177960"/>
    </source>
</evidence>
<organism evidence="1 2">
    <name type="scientific">Candidatus Harrisonbacteria bacterium RIFCSPHIGHO2_02_FULL_42_16</name>
    <dbReference type="NCBI Taxonomy" id="1798404"/>
    <lineage>
        <taxon>Bacteria</taxon>
        <taxon>Candidatus Harrisoniibacteriota</taxon>
    </lineage>
</organism>
<dbReference type="Proteomes" id="UP000177960">
    <property type="component" value="Unassembled WGS sequence"/>
</dbReference>
<comment type="caution">
    <text evidence="1">The sequence shown here is derived from an EMBL/GenBank/DDBJ whole genome shotgun (WGS) entry which is preliminary data.</text>
</comment>
<gene>
    <name evidence="1" type="ORF">A3B92_03005</name>
</gene>
<protein>
    <submittedName>
        <fullName evidence="1">Uncharacterized protein</fullName>
    </submittedName>
</protein>
<proteinExistence type="predicted"/>
<sequence>MKFLLSAMLFIKFISYSSDSAKPINFHLESGEIMLISCAELLSVEVNKEVPLQKTGLRIDKEGVAVLVSSKEEQEYWKRFFNHKEGMTRCSIM</sequence>
<dbReference type="AlphaFoldDB" id="A0A1G1ZI67"/>
<evidence type="ECO:0000313" key="1">
    <source>
        <dbReference type="EMBL" id="OGY64262.1"/>
    </source>
</evidence>
<name>A0A1G1ZI67_9BACT</name>